<proteinExistence type="predicted"/>
<feature type="non-terminal residue" evidence="1">
    <location>
        <position position="1344"/>
    </location>
</feature>
<comment type="caution">
    <text evidence="1">The sequence shown here is derived from an EMBL/GenBank/DDBJ whole genome shotgun (WGS) entry which is preliminary data.</text>
</comment>
<dbReference type="EMBL" id="LAZR01009845">
    <property type="protein sequence ID" value="KKM70293.1"/>
    <property type="molecule type" value="Genomic_DNA"/>
</dbReference>
<reference evidence="1" key="1">
    <citation type="journal article" date="2015" name="Nature">
        <title>Complex archaea that bridge the gap between prokaryotes and eukaryotes.</title>
        <authorList>
            <person name="Spang A."/>
            <person name="Saw J.H."/>
            <person name="Jorgensen S.L."/>
            <person name="Zaremba-Niedzwiedzka K."/>
            <person name="Martijn J."/>
            <person name="Lind A.E."/>
            <person name="van Eijk R."/>
            <person name="Schleper C."/>
            <person name="Guy L."/>
            <person name="Ettema T.J."/>
        </authorList>
    </citation>
    <scope>NUCLEOTIDE SEQUENCE</scope>
</reference>
<evidence type="ECO:0000313" key="1">
    <source>
        <dbReference type="EMBL" id="KKM70293.1"/>
    </source>
</evidence>
<organism evidence="1">
    <name type="scientific">marine sediment metagenome</name>
    <dbReference type="NCBI Taxonomy" id="412755"/>
    <lineage>
        <taxon>unclassified sequences</taxon>
        <taxon>metagenomes</taxon>
        <taxon>ecological metagenomes</taxon>
    </lineage>
</organism>
<protein>
    <submittedName>
        <fullName evidence="1">Uncharacterized protein</fullName>
    </submittedName>
</protein>
<sequence length="1344" mass="145498">FIQDIKFSSAEVEGFIYYDGSYYNKSLILGDEHLFELTTTSNVDEVMLYTDLTISEAIGTIIYNTYANISYEYYINTDTGWRSPLSMTNIDIDLGTLNTGWISAGTISTVDRSGSDDWSTPNSAQSQNDIYASVDLVTTVDGVVIEDYVDQTSDVDGIGDKGTHDVFADLQASDNIYDNITEVVSSSVISKLGTDTTQTGTAQQISWSHTLVAGSDRMVVVTVGFEDDGDNSVSTATYGGQSMTYADHSATGTSGMIYRAEIWYILDADLPSDGSNTVILNLANFPSEMGAVCSEYQGVNQGPPEATNDAVWTSGATITNTISPSNDAWVISAVGYGHPLSSTHGQSQVEIYDFVGTTSGFATSELRGANGETSLNSTASGTINRGARVAASWQSISFQMDLEVQFINVMNFMDVEKISIKTGTFSGSEDINVTYWTGSSWSTITSDLTASTWNNYSVSLTSSTFTIKFAGSTWSFDAIQDMWNIDSVILQYSGAGTDEDYVDQISDVDSVGDKGTHDIFADLQATDNTYNTITEALGISKLGIDTTQTGTTQQISWSHTLVAGSDRLVVVTVGFENIGDNSISTVTYGGQSMTYADHATTGATGAIYRVEIWYILEANLPSDGSNTVIVNLANVPTTLDINAVCAEYQGISQGAPEATDDAIWTSGTTITNTISPSNNAWVISAVGWGTRLLFTHGQGQVEIHEFLDASSAFASAELRGANGETSLDSTASGTPNRGARVATSWQASSSSLDYQLDLEVQFSSLPDEVDKMPIQELRIKVGTMDAEDLLVEYWNGSVWNTLWSDLTASSWNNISIVDKLTFPTFTIRFSDGTKTSDSSPDSWLIDSILIYLENGVIGGGSAESDYIRFSNFNFNIPTGATIQGITVEIDRYATQNTEDSIRDDVIRLRKTSGQVGTNKATATWWDTIDNDAYDSYGGSLDLWGTTWSVAAINNADFGVDIAVKNIGSTNTAYVDHVRVIIYYGSSGEVWQNPSNVGSQDDIDGYVSFSTSTEDTSDWLRLTNFGFNIPTTTIIGIEVEIDREATQISSIKDGKIFLRKSSGQVGTDKSAIGYWDTIDDDSYDSYGGNSDLWGTTWTSAEINSPDFGIDIYVGYDGSIADSARIDHIRIKIHYAELTLNQDTGIIRPNGDASAQWEGSAGGSHYALIDEATLDINDFIYTSSNAPSTIIDEFNLGYLNILNGIVTEIQIRVYGNESSIDSTVNIYCGGWLGAQQLNLGTTPGWKSYTWSGLSLTQTDLDSARIQFESLPPLPNGGDTAFIGQFTPVQGTTNKFTYLWSDIQNTLGMSTGNKTFIYIDIRDLDSGNSLNLTYTSLLDFDTPTSLN</sequence>
<gene>
    <name evidence="1" type="ORF">LCGC14_1442190</name>
</gene>
<accession>A0A0F9JL22</accession>
<name>A0A0F9JL22_9ZZZZ</name>
<feature type="non-terminal residue" evidence="1">
    <location>
        <position position="1"/>
    </location>
</feature>